<dbReference type="Proteomes" id="UP000051580">
    <property type="component" value="Unassembled WGS sequence"/>
</dbReference>
<dbReference type="NCBIfam" id="NF003766">
    <property type="entry name" value="PRK05362.1"/>
    <property type="match status" value="1"/>
</dbReference>
<dbReference type="EMBL" id="AZFS01000060">
    <property type="protein sequence ID" value="KRL94232.1"/>
    <property type="molecule type" value="Genomic_DNA"/>
</dbReference>
<sequence>MSESGDTDMKFKRIFGLVMDSVGTGAAPDSVNYGDEGADTLGHVGHYYAGKLALPNLAKLGISNLRDTPIEGVPVTDAPKAYYGKMQEISAGKDSMDGHWEMMGLPVRKALSTYPNGFPADLLKKLETFSGRKIIGNRPESGTKIIAELGEQQMAKGDLIVYTSGDSVLQIAAHEDIIPLDELYKICEYARSLVNGPENLIGRVIARPYVGPDAEHFTRTANRRDFTLEPTDETDMDRLQAAGVHVVGVGKINDIFSGHGIDEGYHNESNMDGMDHVDHVMQEDFTGFCFINLVDFDAMYGHRRNPKGFGQALMDFDQRLGTVMANMHDDDLLMITADHGNDPTYTGTDHTREFVPLLAYSPSFKQGGSLGIRSPFSDFGATVLDNFGVAGNDAGHSFLADLN</sequence>
<dbReference type="InterPro" id="IPR010045">
    <property type="entry name" value="DeoB"/>
</dbReference>
<keyword evidence="2 6" id="KW-0963">Cytoplasm</keyword>
<dbReference type="SUPFAM" id="SSF143856">
    <property type="entry name" value="DeoB insert domain-like"/>
    <property type="match status" value="1"/>
</dbReference>
<evidence type="ECO:0000313" key="9">
    <source>
        <dbReference type="EMBL" id="KRL94232.1"/>
    </source>
</evidence>
<organism evidence="9 10">
    <name type="scientific">Levilactobacillus hammesii DSM 16381</name>
    <dbReference type="NCBI Taxonomy" id="1423753"/>
    <lineage>
        <taxon>Bacteria</taxon>
        <taxon>Bacillati</taxon>
        <taxon>Bacillota</taxon>
        <taxon>Bacilli</taxon>
        <taxon>Lactobacillales</taxon>
        <taxon>Lactobacillaceae</taxon>
        <taxon>Levilactobacillus</taxon>
    </lineage>
</organism>
<evidence type="ECO:0000256" key="5">
    <source>
        <dbReference type="ARBA" id="ARBA00023235"/>
    </source>
</evidence>
<protein>
    <recommendedName>
        <fullName evidence="6 7">Phosphopentomutase</fullName>
        <ecNumber evidence="6 7">5.4.2.7</ecNumber>
    </recommendedName>
    <alternativeName>
        <fullName evidence="6">Phosphodeoxyribomutase</fullName>
    </alternativeName>
</protein>
<evidence type="ECO:0000259" key="8">
    <source>
        <dbReference type="Pfam" id="PF01676"/>
    </source>
</evidence>
<feature type="binding site" evidence="6">
    <location>
        <position position="302"/>
    </location>
    <ligand>
        <name>Mn(2+)</name>
        <dbReference type="ChEBI" id="CHEBI:29035"/>
        <label>2</label>
    </ligand>
</feature>
<keyword evidence="4 6" id="KW-0464">Manganese</keyword>
<dbReference type="SUPFAM" id="SSF53649">
    <property type="entry name" value="Alkaline phosphatase-like"/>
    <property type="match status" value="1"/>
</dbReference>
<accession>A0A0R1US37</accession>
<evidence type="ECO:0000256" key="6">
    <source>
        <dbReference type="HAMAP-Rule" id="MF_00740"/>
    </source>
</evidence>
<gene>
    <name evidence="6" type="primary">deoB</name>
    <name evidence="9" type="ORF">FD28_GL000784</name>
</gene>
<dbReference type="GO" id="GO:0006015">
    <property type="term" value="P:5-phosphoribose 1-diphosphate biosynthetic process"/>
    <property type="evidence" value="ECO:0007669"/>
    <property type="project" value="UniProtKB-UniPathway"/>
</dbReference>
<comment type="similarity">
    <text evidence="1 6">Belongs to the phosphopentomutase family.</text>
</comment>
<dbReference type="PANTHER" id="PTHR21110:SF0">
    <property type="entry name" value="PHOSPHOPENTOMUTASE"/>
    <property type="match status" value="1"/>
</dbReference>
<feature type="binding site" evidence="6">
    <location>
        <position position="338"/>
    </location>
    <ligand>
        <name>Mn(2+)</name>
        <dbReference type="ChEBI" id="CHEBI:29035"/>
        <label>1</label>
    </ligand>
</feature>
<dbReference type="GO" id="GO:0008973">
    <property type="term" value="F:phosphopentomutase activity"/>
    <property type="evidence" value="ECO:0007669"/>
    <property type="project" value="UniProtKB-UniRule"/>
</dbReference>
<dbReference type="AlphaFoldDB" id="A0A0R1US37"/>
<dbReference type="Pfam" id="PF01676">
    <property type="entry name" value="Metalloenzyme"/>
    <property type="match status" value="1"/>
</dbReference>
<dbReference type="UniPathway" id="UPA00087">
    <property type="reaction ID" value="UER00173"/>
</dbReference>
<feature type="binding site" evidence="6">
    <location>
        <position position="20"/>
    </location>
    <ligand>
        <name>Mn(2+)</name>
        <dbReference type="ChEBI" id="CHEBI:29035"/>
        <label>1</label>
    </ligand>
</feature>
<dbReference type="PANTHER" id="PTHR21110">
    <property type="entry name" value="PHOSPHOPENTOMUTASE"/>
    <property type="match status" value="1"/>
</dbReference>
<dbReference type="FunFam" id="3.30.70.1250:FF:000001">
    <property type="entry name" value="Phosphopentomutase"/>
    <property type="match status" value="1"/>
</dbReference>
<dbReference type="HAMAP" id="MF_00740">
    <property type="entry name" value="Phosphopentomut"/>
    <property type="match status" value="1"/>
</dbReference>
<comment type="function">
    <text evidence="6">Isomerase that catalyzes the conversion of deoxy-ribose 1-phosphate (dRib-1-P) and ribose 1-phosphate (Rib-1-P) to deoxy-ribose 5-phosphate (dRib-5-P) and ribose 5-phosphate (Rib-5-P), respectively.</text>
</comment>
<dbReference type="InterPro" id="IPR017850">
    <property type="entry name" value="Alkaline_phosphatase_core_sf"/>
</dbReference>
<dbReference type="GO" id="GO:0043094">
    <property type="term" value="P:metabolic compound salvage"/>
    <property type="evidence" value="ECO:0007669"/>
    <property type="project" value="UniProtKB-UniRule"/>
</dbReference>
<comment type="caution">
    <text evidence="9">The sequence shown here is derived from an EMBL/GenBank/DDBJ whole genome shotgun (WGS) entry which is preliminary data.</text>
</comment>
<comment type="subcellular location">
    <subcellularLocation>
        <location evidence="6">Cytoplasm</location>
    </subcellularLocation>
</comment>
<dbReference type="GO" id="GO:0006018">
    <property type="term" value="P:2-deoxyribose 1-phosphate catabolic process"/>
    <property type="evidence" value="ECO:0007669"/>
    <property type="project" value="UniProtKB-UniRule"/>
</dbReference>
<dbReference type="EC" id="5.4.2.7" evidence="6 7"/>
<dbReference type="CDD" id="cd16009">
    <property type="entry name" value="PPM"/>
    <property type="match status" value="1"/>
</dbReference>
<dbReference type="InterPro" id="IPR006124">
    <property type="entry name" value="Metalloenzyme"/>
</dbReference>
<comment type="catalytic activity">
    <reaction evidence="6">
        <text>alpha-D-ribose 1-phosphate = D-ribose 5-phosphate</text>
        <dbReference type="Rhea" id="RHEA:18793"/>
        <dbReference type="ChEBI" id="CHEBI:57720"/>
        <dbReference type="ChEBI" id="CHEBI:78346"/>
        <dbReference type="EC" id="5.4.2.7"/>
    </reaction>
</comment>
<feature type="domain" description="Metalloenzyme" evidence="8">
    <location>
        <begin position="12"/>
        <end position="389"/>
    </location>
</feature>
<name>A0A0R1US37_9LACO</name>
<feature type="binding site" evidence="6">
    <location>
        <position position="350"/>
    </location>
    <ligand>
        <name>Mn(2+)</name>
        <dbReference type="ChEBI" id="CHEBI:29035"/>
        <label>2</label>
    </ligand>
</feature>
<dbReference type="STRING" id="1423753.FD28_GL000784"/>
<evidence type="ECO:0000256" key="4">
    <source>
        <dbReference type="ARBA" id="ARBA00023211"/>
    </source>
</evidence>
<dbReference type="Gene3D" id="3.40.720.10">
    <property type="entry name" value="Alkaline Phosphatase, subunit A"/>
    <property type="match status" value="1"/>
</dbReference>
<dbReference type="GO" id="GO:0005829">
    <property type="term" value="C:cytosol"/>
    <property type="evidence" value="ECO:0007669"/>
    <property type="project" value="TreeGrafter"/>
</dbReference>
<comment type="catalytic activity">
    <reaction evidence="6">
        <text>2-deoxy-alpha-D-ribose 1-phosphate = 2-deoxy-D-ribose 5-phosphate</text>
        <dbReference type="Rhea" id="RHEA:27658"/>
        <dbReference type="ChEBI" id="CHEBI:57259"/>
        <dbReference type="ChEBI" id="CHEBI:62877"/>
        <dbReference type="EC" id="5.4.2.7"/>
    </reaction>
</comment>
<reference evidence="9 10" key="1">
    <citation type="journal article" date="2015" name="Genome Announc.">
        <title>Expanding the biotechnology potential of lactobacilli through comparative genomics of 213 strains and associated genera.</title>
        <authorList>
            <person name="Sun Z."/>
            <person name="Harris H.M."/>
            <person name="McCann A."/>
            <person name="Guo C."/>
            <person name="Argimon S."/>
            <person name="Zhang W."/>
            <person name="Yang X."/>
            <person name="Jeffery I.B."/>
            <person name="Cooney J.C."/>
            <person name="Kagawa T.F."/>
            <person name="Liu W."/>
            <person name="Song Y."/>
            <person name="Salvetti E."/>
            <person name="Wrobel A."/>
            <person name="Rasinkangas P."/>
            <person name="Parkhill J."/>
            <person name="Rea M.C."/>
            <person name="O'Sullivan O."/>
            <person name="Ritari J."/>
            <person name="Douillard F.P."/>
            <person name="Paul Ross R."/>
            <person name="Yang R."/>
            <person name="Briner A.E."/>
            <person name="Felis G.E."/>
            <person name="de Vos W.M."/>
            <person name="Barrangou R."/>
            <person name="Klaenhammer T.R."/>
            <person name="Caufield P.W."/>
            <person name="Cui Y."/>
            <person name="Zhang H."/>
            <person name="O'Toole P.W."/>
        </authorList>
    </citation>
    <scope>NUCLEOTIDE SEQUENCE [LARGE SCALE GENOMIC DNA]</scope>
    <source>
        <strain evidence="9 10">DSM 16381</strain>
    </source>
</reference>
<evidence type="ECO:0000256" key="7">
    <source>
        <dbReference type="NCBIfam" id="TIGR01696"/>
    </source>
</evidence>
<dbReference type="Gene3D" id="3.30.70.1250">
    <property type="entry name" value="Phosphopentomutase"/>
    <property type="match status" value="1"/>
</dbReference>
<feature type="binding site" evidence="6">
    <location>
        <position position="339"/>
    </location>
    <ligand>
        <name>Mn(2+)</name>
        <dbReference type="ChEBI" id="CHEBI:29035"/>
        <label>1</label>
    </ligand>
</feature>
<dbReference type="PIRSF" id="PIRSF001491">
    <property type="entry name" value="Ppentomutase"/>
    <property type="match status" value="1"/>
</dbReference>
<feature type="binding site" evidence="6">
    <location>
        <position position="297"/>
    </location>
    <ligand>
        <name>Mn(2+)</name>
        <dbReference type="ChEBI" id="CHEBI:29035"/>
        <label>2</label>
    </ligand>
</feature>
<dbReference type="GO" id="GO:0000287">
    <property type="term" value="F:magnesium ion binding"/>
    <property type="evidence" value="ECO:0007669"/>
    <property type="project" value="UniProtKB-UniRule"/>
</dbReference>
<keyword evidence="5 6" id="KW-0413">Isomerase</keyword>
<proteinExistence type="inferred from homology"/>
<dbReference type="GO" id="GO:0030145">
    <property type="term" value="F:manganese ion binding"/>
    <property type="evidence" value="ECO:0007669"/>
    <property type="project" value="UniProtKB-UniRule"/>
</dbReference>
<evidence type="ECO:0000256" key="1">
    <source>
        <dbReference type="ARBA" id="ARBA00010373"/>
    </source>
</evidence>
<evidence type="ECO:0000256" key="3">
    <source>
        <dbReference type="ARBA" id="ARBA00022723"/>
    </source>
</evidence>
<dbReference type="GO" id="GO:0009117">
    <property type="term" value="P:nucleotide metabolic process"/>
    <property type="evidence" value="ECO:0007669"/>
    <property type="project" value="UniProtKB-UniRule"/>
</dbReference>
<keyword evidence="3 6" id="KW-0479">Metal-binding</keyword>
<dbReference type="NCBIfam" id="TIGR01696">
    <property type="entry name" value="deoB"/>
    <property type="match status" value="1"/>
</dbReference>
<comment type="cofactor">
    <cofactor evidence="6">
        <name>Mn(2+)</name>
        <dbReference type="ChEBI" id="CHEBI:29035"/>
    </cofactor>
    <text evidence="6">Binds 2 manganese ions.</text>
</comment>
<keyword evidence="10" id="KW-1185">Reference proteome</keyword>
<comment type="pathway">
    <text evidence="6">Carbohydrate degradation; 2-deoxy-D-ribose 1-phosphate degradation; D-glyceraldehyde 3-phosphate and acetaldehyde from 2-deoxy-alpha-D-ribose 1-phosphate: step 1/2.</text>
</comment>
<evidence type="ECO:0000256" key="2">
    <source>
        <dbReference type="ARBA" id="ARBA00022490"/>
    </source>
</evidence>
<dbReference type="InterPro" id="IPR024052">
    <property type="entry name" value="Phosphopentomutase_DeoB_cap_sf"/>
</dbReference>
<evidence type="ECO:0000313" key="10">
    <source>
        <dbReference type="Proteomes" id="UP000051580"/>
    </source>
</evidence>
<dbReference type="PATRIC" id="fig|1423753.3.peg.819"/>